<dbReference type="Proteomes" id="UP001162162">
    <property type="component" value="Unassembled WGS sequence"/>
</dbReference>
<evidence type="ECO:0000313" key="1">
    <source>
        <dbReference type="EMBL" id="KAJ8947073.1"/>
    </source>
</evidence>
<sequence>MAVLKKTVTATTLDEINLSVSTDTGCNVIPCSEYCRHIGHFGGYCDGPNKESCHCYDVGQGKS</sequence>
<dbReference type="EMBL" id="JAPWTK010000170">
    <property type="protein sequence ID" value="KAJ8947073.1"/>
    <property type="molecule type" value="Genomic_DNA"/>
</dbReference>
<dbReference type="InterPro" id="IPR036574">
    <property type="entry name" value="Scorpion_toxin-like_sf"/>
</dbReference>
<comment type="caution">
    <text evidence="1">The sequence shown here is derived from an EMBL/GenBank/DDBJ whole genome shotgun (WGS) entry which is preliminary data.</text>
</comment>
<evidence type="ECO:0000313" key="2">
    <source>
        <dbReference type="Proteomes" id="UP001162162"/>
    </source>
</evidence>
<dbReference type="SUPFAM" id="SSF57095">
    <property type="entry name" value="Scorpion toxin-like"/>
    <property type="match status" value="1"/>
</dbReference>
<name>A0AAV8Y6G2_9CUCU</name>
<reference evidence="1" key="1">
    <citation type="journal article" date="2023" name="Insect Mol. Biol.">
        <title>Genome sequencing provides insights into the evolution of gene families encoding plant cell wall-degrading enzymes in longhorned beetles.</title>
        <authorList>
            <person name="Shin N.R."/>
            <person name="Okamura Y."/>
            <person name="Kirsch R."/>
            <person name="Pauchet Y."/>
        </authorList>
    </citation>
    <scope>NUCLEOTIDE SEQUENCE</scope>
    <source>
        <strain evidence="1">AMC_N1</strain>
    </source>
</reference>
<dbReference type="AlphaFoldDB" id="A0AAV8Y6G2"/>
<keyword evidence="2" id="KW-1185">Reference proteome</keyword>
<accession>A0AAV8Y6G2</accession>
<organism evidence="1 2">
    <name type="scientific">Aromia moschata</name>
    <dbReference type="NCBI Taxonomy" id="1265417"/>
    <lineage>
        <taxon>Eukaryota</taxon>
        <taxon>Metazoa</taxon>
        <taxon>Ecdysozoa</taxon>
        <taxon>Arthropoda</taxon>
        <taxon>Hexapoda</taxon>
        <taxon>Insecta</taxon>
        <taxon>Pterygota</taxon>
        <taxon>Neoptera</taxon>
        <taxon>Endopterygota</taxon>
        <taxon>Coleoptera</taxon>
        <taxon>Polyphaga</taxon>
        <taxon>Cucujiformia</taxon>
        <taxon>Chrysomeloidea</taxon>
        <taxon>Cerambycidae</taxon>
        <taxon>Cerambycinae</taxon>
        <taxon>Callichromatini</taxon>
        <taxon>Aromia</taxon>
    </lineage>
</organism>
<protein>
    <recommendedName>
        <fullName evidence="3">Defensin</fullName>
    </recommendedName>
</protein>
<evidence type="ECO:0008006" key="3">
    <source>
        <dbReference type="Google" id="ProtNLM"/>
    </source>
</evidence>
<proteinExistence type="predicted"/>
<gene>
    <name evidence="1" type="ORF">NQ318_019968</name>
</gene>
<dbReference type="GO" id="GO:0051707">
    <property type="term" value="P:response to other organism"/>
    <property type="evidence" value="ECO:0007669"/>
    <property type="project" value="UniProtKB-ARBA"/>
</dbReference>